<keyword evidence="3" id="KW-1185">Reference proteome</keyword>
<feature type="compositionally biased region" description="Polar residues" evidence="1">
    <location>
        <begin position="575"/>
        <end position="590"/>
    </location>
</feature>
<sequence length="950" mass="103213">MTDVARLSPRQKPKSLLEVHQDADALIQALNEYAASQQNPVSQDMTSDFEHSSSSRTFLCSSPLKSTSPDPPEPSSQDQSQDTNPVASTSANPDPKLREILSTKRSGIPRRRKPVIVSEQPSVATLLELGVKVRDFGYESTLPPVPTVYLQPRQIQPSVPKDVNDPNDPHYILEEERKKKVYTIESTRKIQRTPTEPVLESDLLPPRRTLPKIRRTDALLDIGSQFDSEPQSQPLPSYPALPYDITNTSQAASQPIPGLTMDSQQTEPWVDTPIVTPNGSLQWPEEPTSSTSPSTATQPKVVDLSASPPNPSMASEMSSTAGSDSQVPPEPETMSYAQMGFAPPDSQAPISEGSAVESSMPIPSSLDRKEPNTSAVPRPSSPKRDMTPTNAIGRVEPTPPRVDNTPLIPTSPIAPSPTRVSPRASSPLSPVSSDGVRSPSLPIAGPSKLPKAAPASPSDSTSPRYHLRIRTKRRAESPPPFSPTRNGSTRAKRARAVSNPTAPVARSPQTISVNSVHLQNKAVPGVVSTGRTVKRRRERDDDNEALTSEIVEVYLRAEETICTEGSVVDPGAGPSESTGLATAASSTQEQLENDDDSLAALNPRNSIFTIGSIATTLPRYSLVEFTNLDSGVAQVDQWNPESRRTYVLGTTSQSDESSPIPRDEPSDPLGYTADAQPSTPPVQKVPGPSQLGRSSSAQQIGFGKPSAREPWATLNLISQPPLPGTRKRTPRFIGGDPTRGSVDLRLDAPMNVHSIKLAIRGKAHFAENPTRIATGHIFLYRSYTIYRKQTSRDPGENGRCEVSKNRVFDGNLHGSYSFPFSIAFPTTVEWRYHTQEKSLRNAQAKPVFTCTTSPSFREQSTTSAIIYEIEFEVKHGALKSRSKTVAEILYTPKKVSPPASVKRQIAYREGALLPGPSADTDGWQALPALITRGQFRFRPVEATCIVRLMG</sequence>
<comment type="caution">
    <text evidence="2">The sequence shown here is derived from an EMBL/GenBank/DDBJ whole genome shotgun (WGS) entry which is preliminary data.</text>
</comment>
<feature type="region of interest" description="Disordered" evidence="1">
    <location>
        <begin position="222"/>
        <end position="506"/>
    </location>
</feature>
<evidence type="ECO:0000313" key="3">
    <source>
        <dbReference type="Proteomes" id="UP001213000"/>
    </source>
</evidence>
<dbReference type="EMBL" id="JANIEX010000404">
    <property type="protein sequence ID" value="KAJ3567566.1"/>
    <property type="molecule type" value="Genomic_DNA"/>
</dbReference>
<dbReference type="Proteomes" id="UP001213000">
    <property type="component" value="Unassembled WGS sequence"/>
</dbReference>
<reference evidence="2" key="1">
    <citation type="submission" date="2022-07" db="EMBL/GenBank/DDBJ databases">
        <title>Genome Sequence of Leucocoprinus birnbaumii.</title>
        <authorList>
            <person name="Buettner E."/>
        </authorList>
    </citation>
    <scope>NUCLEOTIDE SEQUENCE</scope>
    <source>
        <strain evidence="2">VT141</strain>
    </source>
</reference>
<feature type="region of interest" description="Disordered" evidence="1">
    <location>
        <begin position="649"/>
        <end position="740"/>
    </location>
</feature>
<feature type="compositionally biased region" description="Low complexity" evidence="1">
    <location>
        <begin position="444"/>
        <end position="463"/>
    </location>
</feature>
<feature type="region of interest" description="Disordered" evidence="1">
    <location>
        <begin position="36"/>
        <end position="113"/>
    </location>
</feature>
<proteinExistence type="predicted"/>
<feature type="region of interest" description="Disordered" evidence="1">
    <location>
        <begin position="185"/>
        <end position="210"/>
    </location>
</feature>
<feature type="compositionally biased region" description="Polar residues" evidence="1">
    <location>
        <begin position="225"/>
        <end position="235"/>
    </location>
</feature>
<accession>A0AAD5VUS9</accession>
<dbReference type="Gene3D" id="2.60.40.640">
    <property type="match status" value="1"/>
</dbReference>
<evidence type="ECO:0000256" key="1">
    <source>
        <dbReference type="SAM" id="MobiDB-lite"/>
    </source>
</evidence>
<dbReference type="InterPro" id="IPR014752">
    <property type="entry name" value="Arrestin-like_C"/>
</dbReference>
<feature type="compositionally biased region" description="Polar residues" evidence="1">
    <location>
        <begin position="83"/>
        <end position="92"/>
    </location>
</feature>
<gene>
    <name evidence="2" type="ORF">NP233_g6286</name>
</gene>
<evidence type="ECO:0000313" key="2">
    <source>
        <dbReference type="EMBL" id="KAJ3567566.1"/>
    </source>
</evidence>
<feature type="compositionally biased region" description="Low complexity" evidence="1">
    <location>
        <begin position="284"/>
        <end position="299"/>
    </location>
</feature>
<feature type="compositionally biased region" description="Polar residues" evidence="1">
    <location>
        <begin position="423"/>
        <end position="432"/>
    </location>
</feature>
<feature type="compositionally biased region" description="Polar residues" evidence="1">
    <location>
        <begin position="36"/>
        <end position="47"/>
    </location>
</feature>
<organism evidence="2 3">
    <name type="scientific">Leucocoprinus birnbaumii</name>
    <dbReference type="NCBI Taxonomy" id="56174"/>
    <lineage>
        <taxon>Eukaryota</taxon>
        <taxon>Fungi</taxon>
        <taxon>Dikarya</taxon>
        <taxon>Basidiomycota</taxon>
        <taxon>Agaricomycotina</taxon>
        <taxon>Agaricomycetes</taxon>
        <taxon>Agaricomycetidae</taxon>
        <taxon>Agaricales</taxon>
        <taxon>Agaricineae</taxon>
        <taxon>Agaricaceae</taxon>
        <taxon>Leucocoprinus</taxon>
    </lineage>
</organism>
<protein>
    <submittedName>
        <fullName evidence="2">Uncharacterized protein</fullName>
    </submittedName>
</protein>
<feature type="compositionally biased region" description="Polar residues" evidence="1">
    <location>
        <begin position="312"/>
        <end position="326"/>
    </location>
</feature>
<name>A0AAD5VUS9_9AGAR</name>
<feature type="region of interest" description="Disordered" evidence="1">
    <location>
        <begin position="565"/>
        <end position="594"/>
    </location>
</feature>
<dbReference type="AlphaFoldDB" id="A0AAD5VUS9"/>
<feature type="compositionally biased region" description="Polar residues" evidence="1">
    <location>
        <begin position="54"/>
        <end position="67"/>
    </location>
</feature>